<dbReference type="Pfam" id="PF00076">
    <property type="entry name" value="RRM_1"/>
    <property type="match status" value="2"/>
</dbReference>
<reference evidence="6" key="1">
    <citation type="journal article" date="2021" name="Microbiol. Resour. Announc.">
        <title>LGAAP: Leishmaniinae Genome Assembly and Annotation Pipeline.</title>
        <authorList>
            <person name="Almutairi H."/>
            <person name="Urbaniak M.D."/>
            <person name="Bates M.D."/>
            <person name="Jariyapan N."/>
            <person name="Kwakye-Nuako G."/>
            <person name="Thomaz-Soccol V."/>
            <person name="Al-Salem W.S."/>
            <person name="Dillon R.J."/>
            <person name="Bates P.A."/>
            <person name="Gatherer D."/>
        </authorList>
    </citation>
    <scope>NUCLEOTIDE SEQUENCE [LARGE SCALE GENOMIC DNA]</scope>
</reference>
<dbReference type="InterPro" id="IPR035979">
    <property type="entry name" value="RBD_domain_sf"/>
</dbReference>
<feature type="domain" description="RRM" evidence="4">
    <location>
        <begin position="240"/>
        <end position="326"/>
    </location>
</feature>
<dbReference type="RefSeq" id="XP_067177036.1">
    <property type="nucleotide sequence ID" value="XM_067321941.1"/>
</dbReference>
<gene>
    <name evidence="5" type="ORF">LSCM1_04432</name>
</gene>
<keyword evidence="6" id="KW-1185">Reference proteome</keyword>
<evidence type="ECO:0000256" key="2">
    <source>
        <dbReference type="PROSITE-ProRule" id="PRU00176"/>
    </source>
</evidence>
<dbReference type="PROSITE" id="PS50102">
    <property type="entry name" value="RRM"/>
    <property type="match status" value="2"/>
</dbReference>
<feature type="compositionally biased region" description="Polar residues" evidence="3">
    <location>
        <begin position="94"/>
        <end position="105"/>
    </location>
</feature>
<dbReference type="EMBL" id="JAFEUZ010000029">
    <property type="protein sequence ID" value="KAG5473802.1"/>
    <property type="molecule type" value="Genomic_DNA"/>
</dbReference>
<protein>
    <recommendedName>
        <fullName evidence="4">RRM domain-containing protein</fullName>
    </recommendedName>
</protein>
<organism evidence="5 6">
    <name type="scientific">Leishmania martiniquensis</name>
    <dbReference type="NCBI Taxonomy" id="1580590"/>
    <lineage>
        <taxon>Eukaryota</taxon>
        <taxon>Discoba</taxon>
        <taxon>Euglenozoa</taxon>
        <taxon>Kinetoplastea</taxon>
        <taxon>Metakinetoplastina</taxon>
        <taxon>Trypanosomatida</taxon>
        <taxon>Trypanosomatidae</taxon>
        <taxon>Leishmaniinae</taxon>
        <taxon>Leishmania</taxon>
    </lineage>
</organism>
<dbReference type="SMART" id="SM00360">
    <property type="entry name" value="RRM"/>
    <property type="match status" value="2"/>
</dbReference>
<feature type="compositionally biased region" description="Basic residues" evidence="3">
    <location>
        <begin position="331"/>
        <end position="340"/>
    </location>
</feature>
<sequence length="658" mass="70717">MIHLSSSSALAETQRMTYQRATRSLGLLPAASILPLSTGDANIAGTACSRSDDGHTNDTETPKSANAGRLLVASGTAQKIDSDTSSSNDSNHSPPRTNVQKSRAPTASRHASFGAAVHKKLRSTRISTAAVAAAAPVASSDGNNLHNSNLFICNLDTNVSQAELETAFAECGTILSSAVMRDIHTGASLGTAFVRMSSHEEARRTMEAMNGVHIGSRSISVQWARRHEGAPVGEARKKIMKLFVRNVPLDCTKADLEELFGAYGSVRQVTLHKDTSPVQDEAMVRLIAFVIYTEEGAAERAAREVHNTKPFASCNGIPIMVKLAEDLAKHYREHSHHHHQHGDLNTTSSAAKPRPRRSYSQRNRLGRISNEGSSRKESVSSGNAYICPGRHTLSNTPNICAAQSSDANASMAEMCAAAEAFRPRNHRQVTPPQCNELLLNAPVGAVMRAPLSQHHTMKYARGTLAPTAELLSSRSRLQSLGATPSAFGGGMLAAVTPAYGEATATALMSWKQLSLTDFSLSQVQQSFFLNRPAPPLVPFEQQQLYPFSQAPSTALVTPKFSHSPAADMVADARDERAAVAIPAPRFASSPGYRRFMNDSNAAPPSGRGGEEHFCTVDTAPAAHALSLHPRQNFAAVTSKKPQTYRHNPYINCSFMRVS</sequence>
<evidence type="ECO:0000313" key="6">
    <source>
        <dbReference type="Proteomes" id="UP000673552"/>
    </source>
</evidence>
<comment type="caution">
    <text evidence="5">The sequence shown here is derived from an EMBL/GenBank/DDBJ whole genome shotgun (WGS) entry which is preliminary data.</text>
</comment>
<proteinExistence type="predicted"/>
<evidence type="ECO:0000259" key="4">
    <source>
        <dbReference type="PROSITE" id="PS50102"/>
    </source>
</evidence>
<feature type="compositionally biased region" description="Basic and acidic residues" evidence="3">
    <location>
        <begin position="50"/>
        <end position="61"/>
    </location>
</feature>
<dbReference type="InterPro" id="IPR000504">
    <property type="entry name" value="RRM_dom"/>
</dbReference>
<feature type="region of interest" description="Disordered" evidence="3">
    <location>
        <begin position="331"/>
        <end position="381"/>
    </location>
</feature>
<evidence type="ECO:0000256" key="3">
    <source>
        <dbReference type="SAM" id="MobiDB-lite"/>
    </source>
</evidence>
<feature type="region of interest" description="Disordered" evidence="3">
    <location>
        <begin position="45"/>
        <end position="115"/>
    </location>
</feature>
<dbReference type="GO" id="GO:0003723">
    <property type="term" value="F:RNA binding"/>
    <property type="evidence" value="ECO:0007669"/>
    <property type="project" value="UniProtKB-UniRule"/>
</dbReference>
<dbReference type="InterPro" id="IPR052462">
    <property type="entry name" value="SLIRP/GR-RBP-like"/>
</dbReference>
<evidence type="ECO:0000256" key="1">
    <source>
        <dbReference type="ARBA" id="ARBA00022884"/>
    </source>
</evidence>
<accession>A0A836G2H3</accession>
<dbReference type="KEGG" id="lmat:92514453"/>
<name>A0A836G2H3_9TRYP</name>
<feature type="compositionally biased region" description="Low complexity" evidence="3">
    <location>
        <begin position="83"/>
        <end position="93"/>
    </location>
</feature>
<dbReference type="GeneID" id="92514453"/>
<dbReference type="Gene3D" id="3.30.70.330">
    <property type="match status" value="2"/>
</dbReference>
<dbReference type="Proteomes" id="UP000673552">
    <property type="component" value="Unassembled WGS sequence"/>
</dbReference>
<dbReference type="InterPro" id="IPR012677">
    <property type="entry name" value="Nucleotide-bd_a/b_plait_sf"/>
</dbReference>
<dbReference type="AlphaFoldDB" id="A0A836G2H3"/>
<dbReference type="CDD" id="cd00590">
    <property type="entry name" value="RRM_SF"/>
    <property type="match status" value="1"/>
</dbReference>
<feature type="domain" description="RRM" evidence="4">
    <location>
        <begin position="148"/>
        <end position="226"/>
    </location>
</feature>
<evidence type="ECO:0000313" key="5">
    <source>
        <dbReference type="EMBL" id="KAG5473802.1"/>
    </source>
</evidence>
<keyword evidence="1 2" id="KW-0694">RNA-binding</keyword>
<dbReference type="PANTHER" id="PTHR48027">
    <property type="entry name" value="HETEROGENEOUS NUCLEAR RIBONUCLEOPROTEIN 87F-RELATED"/>
    <property type="match status" value="1"/>
</dbReference>
<dbReference type="SUPFAM" id="SSF54928">
    <property type="entry name" value="RNA-binding domain, RBD"/>
    <property type="match status" value="1"/>
</dbReference>
<reference evidence="6" key="2">
    <citation type="journal article" date="2021" name="Sci. Data">
        <title>Chromosome-scale genome sequencing, assembly and annotation of six genomes from subfamily Leishmaniinae.</title>
        <authorList>
            <person name="Almutairi H."/>
            <person name="Urbaniak M.D."/>
            <person name="Bates M.D."/>
            <person name="Jariyapan N."/>
            <person name="Kwakye-Nuako G."/>
            <person name="Thomaz Soccol V."/>
            <person name="Al-Salem W.S."/>
            <person name="Dillon R.J."/>
            <person name="Bates P.A."/>
            <person name="Gatherer D."/>
        </authorList>
    </citation>
    <scope>NUCLEOTIDE SEQUENCE [LARGE SCALE GENOMIC DNA]</scope>
</reference>
<dbReference type="OrthoDB" id="6159137at2759"/>
<dbReference type="FunFam" id="3.30.70.330:FF:000835">
    <property type="entry name" value="RNA binding protein, putative"/>
    <property type="match status" value="1"/>
</dbReference>